<reference evidence="6" key="1">
    <citation type="submission" date="2020-11" db="EMBL/GenBank/DDBJ databases">
        <authorList>
            <person name="Tran Van P."/>
        </authorList>
    </citation>
    <scope>NUCLEOTIDE SEQUENCE</scope>
</reference>
<evidence type="ECO:0000256" key="5">
    <source>
        <dbReference type="ARBA" id="ARBA00023136"/>
    </source>
</evidence>
<sequence length="344" mass="37915">MPDIGHYMDFVMTLFMAFGIGFEMPVATVLLIATGMTTRENLAKKRPYIIVGAFIVGMLLTPPDVISQLLLAIPMWLLFEVGLIVSAVFAKQIAIAGKEKAAQEQAERDAADAEYATPPKPESPFEAAKAAGAAGAVATAAEATASATEETTEQDFDDFLWEDEKYTYSDADEVSDDLQFEDTDEYRPLTDEEMEAELARIEAEEEADEASTEDDEAARQAEANALMKHLLVDISAHGFGHLAQTAAVLNALDSTDIRITIRSLAPEHLLRERIKHPFQLIPYQQDNGVIMHDALRVDAAASMAWYQDFHANYAQRRQQAVRELDALKPDLLFADVPYLSLDAA</sequence>
<evidence type="ECO:0000256" key="2">
    <source>
        <dbReference type="ARBA" id="ARBA00008882"/>
    </source>
</evidence>
<dbReference type="PANTHER" id="PTHR30371:SF0">
    <property type="entry name" value="SEC-INDEPENDENT PROTEIN TRANSLOCASE PROTEIN TATC, CHLOROPLASTIC-RELATED"/>
    <property type="match status" value="1"/>
</dbReference>
<dbReference type="PANTHER" id="PTHR30371">
    <property type="entry name" value="SEC-INDEPENDENT PROTEIN TRANSLOCASE PROTEIN TATC"/>
    <property type="match status" value="1"/>
</dbReference>
<feature type="non-terminal residue" evidence="6">
    <location>
        <position position="1"/>
    </location>
</feature>
<dbReference type="PROSITE" id="PS01218">
    <property type="entry name" value="TATC"/>
    <property type="match status" value="1"/>
</dbReference>
<keyword evidence="3" id="KW-0812">Transmembrane</keyword>
<dbReference type="GO" id="GO:0065002">
    <property type="term" value="P:intracellular protein transmembrane transport"/>
    <property type="evidence" value="ECO:0007669"/>
    <property type="project" value="TreeGrafter"/>
</dbReference>
<organism evidence="6">
    <name type="scientific">Cyprideis torosa</name>
    <dbReference type="NCBI Taxonomy" id="163714"/>
    <lineage>
        <taxon>Eukaryota</taxon>
        <taxon>Metazoa</taxon>
        <taxon>Ecdysozoa</taxon>
        <taxon>Arthropoda</taxon>
        <taxon>Crustacea</taxon>
        <taxon>Oligostraca</taxon>
        <taxon>Ostracoda</taxon>
        <taxon>Podocopa</taxon>
        <taxon>Podocopida</taxon>
        <taxon>Cytherocopina</taxon>
        <taxon>Cytheroidea</taxon>
        <taxon>Cytherideidae</taxon>
        <taxon>Cyprideis</taxon>
    </lineage>
</organism>
<comment type="similarity">
    <text evidence="2">Belongs to the TatC family.</text>
</comment>
<evidence type="ECO:0000256" key="1">
    <source>
        <dbReference type="ARBA" id="ARBA00004141"/>
    </source>
</evidence>
<dbReference type="GO" id="GO:0043953">
    <property type="term" value="P:protein transport by the Tat complex"/>
    <property type="evidence" value="ECO:0007669"/>
    <property type="project" value="TreeGrafter"/>
</dbReference>
<name>A0A7R8ZZC7_9CRUS</name>
<evidence type="ECO:0000313" key="6">
    <source>
        <dbReference type="EMBL" id="CAD7237558.1"/>
    </source>
</evidence>
<gene>
    <name evidence="6" type="ORF">CTOB1V02_LOCUS15373</name>
</gene>
<evidence type="ECO:0000256" key="4">
    <source>
        <dbReference type="ARBA" id="ARBA00022989"/>
    </source>
</evidence>
<protein>
    <submittedName>
        <fullName evidence="6">Uncharacterized protein</fullName>
    </submittedName>
</protein>
<keyword evidence="5" id="KW-0472">Membrane</keyword>
<comment type="subcellular location">
    <subcellularLocation>
        <location evidence="1">Membrane</location>
        <topology evidence="1">Multi-pass membrane protein</topology>
    </subcellularLocation>
</comment>
<dbReference type="GO" id="GO:0033281">
    <property type="term" value="C:TAT protein transport complex"/>
    <property type="evidence" value="ECO:0007669"/>
    <property type="project" value="TreeGrafter"/>
</dbReference>
<dbReference type="Pfam" id="PF00902">
    <property type="entry name" value="TatC"/>
    <property type="match status" value="1"/>
</dbReference>
<dbReference type="AlphaFoldDB" id="A0A7R8ZZC7"/>
<proteinExistence type="inferred from homology"/>
<evidence type="ECO:0000256" key="3">
    <source>
        <dbReference type="ARBA" id="ARBA00022692"/>
    </source>
</evidence>
<dbReference type="EMBL" id="OB689286">
    <property type="protein sequence ID" value="CAD7237558.1"/>
    <property type="molecule type" value="Genomic_DNA"/>
</dbReference>
<accession>A0A7R8ZZC7</accession>
<dbReference type="GO" id="GO:0009977">
    <property type="term" value="F:proton motive force dependent protein transmembrane transporter activity"/>
    <property type="evidence" value="ECO:0007669"/>
    <property type="project" value="TreeGrafter"/>
</dbReference>
<dbReference type="OrthoDB" id="8300590at2759"/>
<dbReference type="InterPro" id="IPR019820">
    <property type="entry name" value="Sec-indep_translocase_CS"/>
</dbReference>
<keyword evidence="4" id="KW-1133">Transmembrane helix</keyword>
<dbReference type="InterPro" id="IPR002033">
    <property type="entry name" value="TatC"/>
</dbReference>